<dbReference type="PANTHER" id="PTHR24198">
    <property type="entry name" value="ANKYRIN REPEAT AND PROTEIN KINASE DOMAIN-CONTAINING PROTEIN"/>
    <property type="match status" value="1"/>
</dbReference>
<dbReference type="EMBL" id="JAPQKH010000006">
    <property type="protein sequence ID" value="KAJ5093985.1"/>
    <property type="molecule type" value="Genomic_DNA"/>
</dbReference>
<reference evidence="4" key="2">
    <citation type="journal article" date="2023" name="IMA Fungus">
        <title>Comparative genomic study of the Penicillium genus elucidates a diverse pangenome and 15 lateral gene transfer events.</title>
        <authorList>
            <person name="Petersen C."/>
            <person name="Sorensen T."/>
            <person name="Nielsen M.R."/>
            <person name="Sondergaard T.E."/>
            <person name="Sorensen J.L."/>
            <person name="Fitzpatrick D.A."/>
            <person name="Frisvad J.C."/>
            <person name="Nielsen K.L."/>
        </authorList>
    </citation>
    <scope>NUCLEOTIDE SEQUENCE</scope>
    <source>
        <strain evidence="4">IBT 30069</strain>
    </source>
</reference>
<dbReference type="Pfam" id="PF12796">
    <property type="entry name" value="Ank_2"/>
    <property type="match status" value="3"/>
</dbReference>
<comment type="caution">
    <text evidence="4">The sequence shown here is derived from an EMBL/GenBank/DDBJ whole genome shotgun (WGS) entry which is preliminary data.</text>
</comment>
<feature type="repeat" description="ANK" evidence="3">
    <location>
        <begin position="136"/>
        <end position="168"/>
    </location>
</feature>
<keyword evidence="1" id="KW-0677">Repeat</keyword>
<dbReference type="SUPFAM" id="SSF48403">
    <property type="entry name" value="Ankyrin repeat"/>
    <property type="match status" value="1"/>
</dbReference>
<evidence type="ECO:0000256" key="1">
    <source>
        <dbReference type="ARBA" id="ARBA00022737"/>
    </source>
</evidence>
<organism evidence="4 5">
    <name type="scientific">Penicillium angulare</name>
    <dbReference type="NCBI Taxonomy" id="116970"/>
    <lineage>
        <taxon>Eukaryota</taxon>
        <taxon>Fungi</taxon>
        <taxon>Dikarya</taxon>
        <taxon>Ascomycota</taxon>
        <taxon>Pezizomycotina</taxon>
        <taxon>Eurotiomycetes</taxon>
        <taxon>Eurotiomycetidae</taxon>
        <taxon>Eurotiales</taxon>
        <taxon>Aspergillaceae</taxon>
        <taxon>Penicillium</taxon>
    </lineage>
</organism>
<sequence>MSLLSLSNEILLSIAQDLKSHGGLNSLVRTNRRLYFLLRHVLIRDDILYHDGFGILIAARRGYLSVVQQFVEAGCPLDLNPLRDGYVEDRHERFGNFDVFVSASEYPILYASADGHADVVEYLIAKGSKLDCKDSDFRTPLALALRNGHLSVVKVLLDGGVDIASARHGENKTRTSSQKSPIQEAAYHGHEDVIEYILSKSECPHDDAKSCISAAAASGNIDLVSLLLQYGVGIDFQKITGCVYGNMRPDEEIQHGPTALISAVESNQASMVQYLIENGADTECNLGFADDKQTALTLAVHEGNEDVVEILLDGGADFDYDLVRNAIKNREIGMLELLLTHLQIEYYDYQDTWLIDAARIGDVGIFRLLFNNLELGGSSNAEEALMEAIQHDKLRIVKFLLQKGTNPNVPSIRCMSALDNALSNHNKGVLELLLQYGAHIHPETLEYANRGDRRKPRADIVGDLARKFPVLNYSRNSMHLDGEFDFCWGVCDTTNCNHHEFMTA</sequence>
<protein>
    <submittedName>
        <fullName evidence="4">Uncharacterized protein</fullName>
    </submittedName>
</protein>
<evidence type="ECO:0000313" key="4">
    <source>
        <dbReference type="EMBL" id="KAJ5093985.1"/>
    </source>
</evidence>
<keyword evidence="2 3" id="KW-0040">ANK repeat</keyword>
<dbReference type="Gene3D" id="1.25.40.20">
    <property type="entry name" value="Ankyrin repeat-containing domain"/>
    <property type="match status" value="3"/>
</dbReference>
<feature type="repeat" description="ANK" evidence="3">
    <location>
        <begin position="380"/>
        <end position="412"/>
    </location>
</feature>
<gene>
    <name evidence="4" type="ORF">N7456_009846</name>
</gene>
<reference evidence="4" key="1">
    <citation type="submission" date="2022-11" db="EMBL/GenBank/DDBJ databases">
        <authorList>
            <person name="Petersen C."/>
        </authorList>
    </citation>
    <scope>NUCLEOTIDE SEQUENCE</scope>
    <source>
        <strain evidence="4">IBT 30069</strain>
    </source>
</reference>
<name>A0A9W9F5M3_9EURO</name>
<proteinExistence type="predicted"/>
<evidence type="ECO:0000256" key="3">
    <source>
        <dbReference type="PROSITE-ProRule" id="PRU00023"/>
    </source>
</evidence>
<dbReference type="InterPro" id="IPR002110">
    <property type="entry name" value="Ankyrin_rpt"/>
</dbReference>
<keyword evidence="5" id="KW-1185">Reference proteome</keyword>
<dbReference type="InterPro" id="IPR036770">
    <property type="entry name" value="Ankyrin_rpt-contain_sf"/>
</dbReference>
<dbReference type="PROSITE" id="PS50088">
    <property type="entry name" value="ANK_REPEAT"/>
    <property type="match status" value="5"/>
</dbReference>
<evidence type="ECO:0000313" key="5">
    <source>
        <dbReference type="Proteomes" id="UP001149165"/>
    </source>
</evidence>
<dbReference type="SMART" id="SM00248">
    <property type="entry name" value="ANK"/>
    <property type="match status" value="8"/>
</dbReference>
<dbReference type="AlphaFoldDB" id="A0A9W9F5M3"/>
<feature type="repeat" description="ANK" evidence="3">
    <location>
        <begin position="255"/>
        <end position="281"/>
    </location>
</feature>
<dbReference type="OrthoDB" id="4306342at2759"/>
<dbReference type="Proteomes" id="UP001149165">
    <property type="component" value="Unassembled WGS sequence"/>
</dbReference>
<dbReference type="PROSITE" id="PS50297">
    <property type="entry name" value="ANK_REP_REGION"/>
    <property type="match status" value="3"/>
</dbReference>
<accession>A0A9W9F5M3</accession>
<evidence type="ECO:0000256" key="2">
    <source>
        <dbReference type="ARBA" id="ARBA00023043"/>
    </source>
</evidence>
<feature type="repeat" description="ANK" evidence="3">
    <location>
        <begin position="103"/>
        <end position="135"/>
    </location>
</feature>
<feature type="repeat" description="ANK" evidence="3">
    <location>
        <begin position="291"/>
        <end position="319"/>
    </location>
</feature>
<dbReference type="PANTHER" id="PTHR24198:SF165">
    <property type="entry name" value="ANKYRIN REPEAT-CONTAINING PROTEIN-RELATED"/>
    <property type="match status" value="1"/>
</dbReference>